<dbReference type="Gene3D" id="2.30.30.390">
    <property type="entry name" value="Hemimethylated DNA-binding domain"/>
    <property type="match status" value="1"/>
</dbReference>
<dbReference type="PANTHER" id="PTHR48439">
    <property type="entry name" value="HEMIMETHYLATED DNA-BINDING DOMAIN-CONTAINING PROTEIN"/>
    <property type="match status" value="1"/>
</dbReference>
<dbReference type="InterPro" id="IPR001048">
    <property type="entry name" value="Asp/Glu/Uridylate_kinase"/>
</dbReference>
<dbReference type="InterPro" id="IPR053189">
    <property type="entry name" value="Clp_protease_adapter_ClpF"/>
</dbReference>
<name>A0AAV5C550_ELECO</name>
<dbReference type="Proteomes" id="UP001054889">
    <property type="component" value="Unassembled WGS sequence"/>
</dbReference>
<dbReference type="InterPro" id="IPR036623">
    <property type="entry name" value="Hemimethylated_DNA-bd_sf"/>
</dbReference>
<evidence type="ECO:0000259" key="1">
    <source>
        <dbReference type="Pfam" id="PF00696"/>
    </source>
</evidence>
<dbReference type="SUPFAM" id="SSF53633">
    <property type="entry name" value="Carbamate kinase-like"/>
    <property type="match status" value="1"/>
</dbReference>
<dbReference type="GO" id="GO:0003677">
    <property type="term" value="F:DNA binding"/>
    <property type="evidence" value="ECO:0007669"/>
    <property type="project" value="InterPro"/>
</dbReference>
<sequence length="402" mass="44543">MADDIVERRSRQASWRASTRSCRFGVRAAAAGHCPTADSPEWVGIGWGRHGFRAAGRERGGFGGMAGLGSDTNFIIVPGAAYINRHLSNKLHCQFDTVDWLHPVLHGDAVLDELLTDVYGVYDRPPTDPNAVLLREIEVDDNGSWSIVKPASLQGNKNGVEISVAAHDTTGGMETKILEAAMIARLGIDVYITKPKSPSRKRLPPFPVSFTGSQDGHEWFSSCFARVGRSIDQSFTPIETEEIISNVKLKEFIKILKLRTKALKPFACTSRLAESYMTAKTMLWQLVYVMKLPNFEGYRGVICGMDPVCCESKSWMETANVEKLSKGPNQPFYQVLVDVHVDPELLVAYGKGLIIPTLNFFFMVRTQPAETSSLSSKLLGRKYDQPRYVEATGDENEDDSNS</sequence>
<dbReference type="InterPro" id="IPR036393">
    <property type="entry name" value="AceGlu_kinase-like_sf"/>
</dbReference>
<protein>
    <recommendedName>
        <fullName evidence="5">Hemimethylated DNA-binding domain-containing protein</fullName>
    </recommendedName>
</protein>
<feature type="domain" description="Hemimethylated DNA-binding" evidence="2">
    <location>
        <begin position="297"/>
        <end position="349"/>
    </location>
</feature>
<dbReference type="NCBIfam" id="TIGR02097">
    <property type="entry name" value="yccV"/>
    <property type="match status" value="1"/>
</dbReference>
<feature type="domain" description="Aspartate/glutamate/uridylate kinase" evidence="1">
    <location>
        <begin position="114"/>
        <end position="193"/>
    </location>
</feature>
<reference evidence="3" key="2">
    <citation type="submission" date="2021-12" db="EMBL/GenBank/DDBJ databases">
        <title>Resequencing data analysis of finger millet.</title>
        <authorList>
            <person name="Hatakeyama M."/>
            <person name="Aluri S."/>
            <person name="Balachadran M.T."/>
            <person name="Sivarajan S.R."/>
            <person name="Poveda L."/>
            <person name="Shimizu-Inatsugi R."/>
            <person name="Schlapbach R."/>
            <person name="Sreeman S.M."/>
            <person name="Shimizu K.K."/>
        </authorList>
    </citation>
    <scope>NUCLEOTIDE SEQUENCE</scope>
</reference>
<evidence type="ECO:0000259" key="2">
    <source>
        <dbReference type="Pfam" id="PF08755"/>
    </source>
</evidence>
<evidence type="ECO:0000313" key="3">
    <source>
        <dbReference type="EMBL" id="GJM93038.1"/>
    </source>
</evidence>
<comment type="caution">
    <text evidence="3">The sequence shown here is derived from an EMBL/GenBank/DDBJ whole genome shotgun (WGS) entry which is preliminary data.</text>
</comment>
<dbReference type="InterPro" id="IPR011722">
    <property type="entry name" value="Hemimethylated_DNA-bd_dom"/>
</dbReference>
<organism evidence="3 4">
    <name type="scientific">Eleusine coracana subsp. coracana</name>
    <dbReference type="NCBI Taxonomy" id="191504"/>
    <lineage>
        <taxon>Eukaryota</taxon>
        <taxon>Viridiplantae</taxon>
        <taxon>Streptophyta</taxon>
        <taxon>Embryophyta</taxon>
        <taxon>Tracheophyta</taxon>
        <taxon>Spermatophyta</taxon>
        <taxon>Magnoliopsida</taxon>
        <taxon>Liliopsida</taxon>
        <taxon>Poales</taxon>
        <taxon>Poaceae</taxon>
        <taxon>PACMAD clade</taxon>
        <taxon>Chloridoideae</taxon>
        <taxon>Cynodonteae</taxon>
        <taxon>Eleusininae</taxon>
        <taxon>Eleusine</taxon>
    </lineage>
</organism>
<dbReference type="PANTHER" id="PTHR48439:SF1">
    <property type="entry name" value="HEMIMETHYLATED DNA-BINDING DOMAIN-CONTAINING PROTEIN"/>
    <property type="match status" value="1"/>
</dbReference>
<accession>A0AAV5C550</accession>
<dbReference type="AlphaFoldDB" id="A0AAV5C550"/>
<evidence type="ECO:0008006" key="5">
    <source>
        <dbReference type="Google" id="ProtNLM"/>
    </source>
</evidence>
<keyword evidence="4" id="KW-1185">Reference proteome</keyword>
<dbReference type="EMBL" id="BQKI01000004">
    <property type="protein sequence ID" value="GJM93038.1"/>
    <property type="molecule type" value="Genomic_DNA"/>
</dbReference>
<dbReference type="Pfam" id="PF08755">
    <property type="entry name" value="YccV-like"/>
    <property type="match status" value="1"/>
</dbReference>
<dbReference type="Pfam" id="PF00696">
    <property type="entry name" value="AA_kinase"/>
    <property type="match status" value="1"/>
</dbReference>
<reference evidence="3" key="1">
    <citation type="journal article" date="2018" name="DNA Res.">
        <title>Multiple hybrid de novo genome assembly of finger millet, an orphan allotetraploid crop.</title>
        <authorList>
            <person name="Hatakeyama M."/>
            <person name="Aluri S."/>
            <person name="Balachadran M.T."/>
            <person name="Sivarajan S.R."/>
            <person name="Patrignani A."/>
            <person name="Gruter S."/>
            <person name="Poveda L."/>
            <person name="Shimizu-Inatsugi R."/>
            <person name="Baeten J."/>
            <person name="Francoijs K.J."/>
            <person name="Nataraja K.N."/>
            <person name="Reddy Y.A.N."/>
            <person name="Phadnis S."/>
            <person name="Ravikumar R.L."/>
            <person name="Schlapbach R."/>
            <person name="Sreeman S.M."/>
            <person name="Shimizu K.K."/>
        </authorList>
    </citation>
    <scope>NUCLEOTIDE SEQUENCE</scope>
</reference>
<proteinExistence type="predicted"/>
<dbReference type="SUPFAM" id="SSF141255">
    <property type="entry name" value="YccV-like"/>
    <property type="match status" value="1"/>
</dbReference>
<dbReference type="Gene3D" id="3.40.1160.10">
    <property type="entry name" value="Acetylglutamate kinase-like"/>
    <property type="match status" value="1"/>
</dbReference>
<evidence type="ECO:0000313" key="4">
    <source>
        <dbReference type="Proteomes" id="UP001054889"/>
    </source>
</evidence>
<gene>
    <name evidence="3" type="primary">ga09556</name>
    <name evidence="3" type="ORF">PR202_ga09556</name>
</gene>